<name>A0A922IWF4_CARIL</name>
<evidence type="ECO:0000313" key="1">
    <source>
        <dbReference type="EMBL" id="KAG6684308.1"/>
    </source>
</evidence>
<dbReference type="Proteomes" id="UP000811246">
    <property type="component" value="Chromosome 12"/>
</dbReference>
<protein>
    <submittedName>
        <fullName evidence="1">Uncharacterized protein</fullName>
    </submittedName>
</protein>
<organism evidence="1 2">
    <name type="scientific">Carya illinoinensis</name>
    <name type="common">Pecan</name>
    <dbReference type="NCBI Taxonomy" id="32201"/>
    <lineage>
        <taxon>Eukaryota</taxon>
        <taxon>Viridiplantae</taxon>
        <taxon>Streptophyta</taxon>
        <taxon>Embryophyta</taxon>
        <taxon>Tracheophyta</taxon>
        <taxon>Spermatophyta</taxon>
        <taxon>Magnoliopsida</taxon>
        <taxon>eudicotyledons</taxon>
        <taxon>Gunneridae</taxon>
        <taxon>Pentapetalae</taxon>
        <taxon>rosids</taxon>
        <taxon>fabids</taxon>
        <taxon>Fagales</taxon>
        <taxon>Juglandaceae</taxon>
        <taxon>Carya</taxon>
    </lineage>
</organism>
<dbReference type="AlphaFoldDB" id="A0A922IWF4"/>
<evidence type="ECO:0000313" key="2">
    <source>
        <dbReference type="Proteomes" id="UP000811246"/>
    </source>
</evidence>
<proteinExistence type="predicted"/>
<comment type="caution">
    <text evidence="1">The sequence shown here is derived from an EMBL/GenBank/DDBJ whole genome shotgun (WGS) entry which is preliminary data.</text>
</comment>
<accession>A0A922IWF4</accession>
<gene>
    <name evidence="1" type="ORF">I3842_12G056600</name>
</gene>
<sequence>MLEEQVANLLQRYLGNYVKGLNKEALKISVWQGLFPSLAPLRPLSSLALIEFCLWVVFLIKVFCEDSSVLC</sequence>
<dbReference type="EMBL" id="CM031836">
    <property type="protein sequence ID" value="KAG6684308.1"/>
    <property type="molecule type" value="Genomic_DNA"/>
</dbReference>
<reference evidence="1" key="1">
    <citation type="submission" date="2021-01" db="EMBL/GenBank/DDBJ databases">
        <authorList>
            <person name="Lovell J.T."/>
            <person name="Bentley N."/>
            <person name="Bhattarai G."/>
            <person name="Jenkins J.W."/>
            <person name="Sreedasyam A."/>
            <person name="Alarcon Y."/>
            <person name="Bock C."/>
            <person name="Boston L."/>
            <person name="Carlson J."/>
            <person name="Cervantes K."/>
            <person name="Clermont K."/>
            <person name="Krom N."/>
            <person name="Kubenka K."/>
            <person name="Mamidi S."/>
            <person name="Mattison C."/>
            <person name="Monteros M."/>
            <person name="Pisani C."/>
            <person name="Plott C."/>
            <person name="Rajasekar S."/>
            <person name="Rhein H.S."/>
            <person name="Rohla C."/>
            <person name="Song M."/>
            <person name="Hilaire R.S."/>
            <person name="Shu S."/>
            <person name="Wells L."/>
            <person name="Wang X."/>
            <person name="Webber J."/>
            <person name="Heerema R.J."/>
            <person name="Klein P."/>
            <person name="Conner P."/>
            <person name="Grauke L."/>
            <person name="Grimwood J."/>
            <person name="Schmutz J."/>
            <person name="Randall J.J."/>
        </authorList>
    </citation>
    <scope>NUCLEOTIDE SEQUENCE</scope>
    <source>
        <tissue evidence="1">Leaf</tissue>
    </source>
</reference>